<dbReference type="GO" id="GO:0005524">
    <property type="term" value="F:ATP binding"/>
    <property type="evidence" value="ECO:0007669"/>
    <property type="project" value="UniProtKB-KW"/>
</dbReference>
<dbReference type="OrthoDB" id="8692at2157"/>
<feature type="domain" description="Asparagine synthetase" evidence="3">
    <location>
        <begin position="265"/>
        <end position="364"/>
    </location>
</feature>
<dbReference type="RefSeq" id="WP_012966893.1">
    <property type="nucleotide sequence ID" value="NC_013849.1"/>
</dbReference>
<dbReference type="Gene3D" id="3.40.50.620">
    <property type="entry name" value="HUPs"/>
    <property type="match status" value="1"/>
</dbReference>
<dbReference type="InterPro" id="IPR014729">
    <property type="entry name" value="Rossmann-like_a/b/a_fold"/>
</dbReference>
<organism evidence="4 5">
    <name type="scientific">Ferroglobus placidus (strain DSM 10642 / AEDII12DO)</name>
    <dbReference type="NCBI Taxonomy" id="589924"/>
    <lineage>
        <taxon>Archaea</taxon>
        <taxon>Methanobacteriati</taxon>
        <taxon>Methanobacteriota</taxon>
        <taxon>Archaeoglobi</taxon>
        <taxon>Archaeoglobales</taxon>
        <taxon>Archaeoglobaceae</taxon>
        <taxon>Ferroglobus</taxon>
    </lineage>
</organism>
<dbReference type="GO" id="GO:0006529">
    <property type="term" value="P:asparagine biosynthetic process"/>
    <property type="evidence" value="ECO:0007669"/>
    <property type="project" value="InterPro"/>
</dbReference>
<dbReference type="HOGENOM" id="CLU_014658_4_0_2"/>
<dbReference type="Proteomes" id="UP000002613">
    <property type="component" value="Chromosome"/>
</dbReference>
<dbReference type="SUPFAM" id="SSF52402">
    <property type="entry name" value="Adenine nucleotide alpha hydrolases-like"/>
    <property type="match status" value="1"/>
</dbReference>
<dbReference type="PaxDb" id="589924-Ferp_2451"/>
<evidence type="ECO:0000313" key="5">
    <source>
        <dbReference type="Proteomes" id="UP000002613"/>
    </source>
</evidence>
<accession>D3S268</accession>
<dbReference type="PANTHER" id="PTHR11772">
    <property type="entry name" value="ASPARAGINE SYNTHETASE"/>
    <property type="match status" value="1"/>
</dbReference>
<reference evidence="5" key="1">
    <citation type="submission" date="2010-02" db="EMBL/GenBank/DDBJ databases">
        <title>Complete sequence of Ferroglobus placidus DSM 10642.</title>
        <authorList>
            <consortium name="US DOE Joint Genome Institute"/>
            <person name="Lucas S."/>
            <person name="Copeland A."/>
            <person name="Lapidus A."/>
            <person name="Cheng J.-F."/>
            <person name="Bruce D."/>
            <person name="Goodwin L."/>
            <person name="Pitluck S."/>
            <person name="Saunders E."/>
            <person name="Brettin T."/>
            <person name="Detter J.C."/>
            <person name="Han C."/>
            <person name="Tapia R."/>
            <person name="Larimer F."/>
            <person name="Land M."/>
            <person name="Hauser L."/>
            <person name="Kyrpides N."/>
            <person name="Ivanova N."/>
            <person name="Holmes D."/>
            <person name="Lovley D."/>
            <person name="Kyrpides N."/>
            <person name="Anderson I.J."/>
            <person name="Woyke T."/>
        </authorList>
    </citation>
    <scope>NUCLEOTIDE SEQUENCE [LARGE SCALE GENOMIC DNA]</scope>
    <source>
        <strain evidence="5">DSM 10642 / AEDII12DO</strain>
    </source>
</reference>
<dbReference type="GO" id="GO:0005829">
    <property type="term" value="C:cytosol"/>
    <property type="evidence" value="ECO:0007669"/>
    <property type="project" value="TreeGrafter"/>
</dbReference>
<dbReference type="AlphaFoldDB" id="D3S268"/>
<name>D3S268_FERPA</name>
<gene>
    <name evidence="4" type="ordered locus">Ferp_2451</name>
</gene>
<dbReference type="eggNOG" id="arCOG00071">
    <property type="taxonomic scope" value="Archaea"/>
</dbReference>
<sequence length="385" mass="43990">MSIFVTSDIREGKIERIYANTRYPSVQEGLTFFDAAEKPKISEKAPVENRMLYYVVSFKPSHVFISRDVLGSKPIYFSEDLTISSFKWYFEEEPMKVLPGEVLKISYDGEVIYRKTYSFFDVFEKKAVDDPAEEIIKILEKVKIKDACISFSGGVDSGLLAGIYDAPLISVTASEKEEEWLREAANMLGKEIEIFRFSAKDVRDNLRKIVGSIETTNTLQVSIAVPVYFVTKFAKELGYNKVVFGQGADELFGGYKRYEHVVGKALEDALIEDIRRIGEENLERDSKIAYKNEVMPILPYLSFDMIELALAIPASEKVKRVEGKVIRKYVLREAAKKVIPEEIAIRDKKAIQYSTGTYKILERLAREEKLPLDEYLKKIRYGSSS</sequence>
<dbReference type="EMBL" id="CP001899">
    <property type="protein sequence ID" value="ADC66559.1"/>
    <property type="molecule type" value="Genomic_DNA"/>
</dbReference>
<dbReference type="InterPro" id="IPR001962">
    <property type="entry name" value="Asn_synthase"/>
</dbReference>
<evidence type="ECO:0000313" key="4">
    <source>
        <dbReference type="EMBL" id="ADC66559.1"/>
    </source>
</evidence>
<feature type="domain" description="Asparagine synthetase" evidence="3">
    <location>
        <begin position="148"/>
        <end position="261"/>
    </location>
</feature>
<proteinExistence type="predicted"/>
<evidence type="ECO:0000256" key="1">
    <source>
        <dbReference type="ARBA" id="ARBA00022741"/>
    </source>
</evidence>
<dbReference type="KEGG" id="fpl:Ferp_2451"/>
<dbReference type="InterPro" id="IPR050795">
    <property type="entry name" value="Asn_Synthetase"/>
</dbReference>
<dbReference type="GeneID" id="8779992"/>
<dbReference type="Pfam" id="PF00733">
    <property type="entry name" value="Asn_synthase"/>
    <property type="match status" value="2"/>
</dbReference>
<evidence type="ECO:0000256" key="2">
    <source>
        <dbReference type="ARBA" id="ARBA00022840"/>
    </source>
</evidence>
<dbReference type="PANTHER" id="PTHR11772:SF2">
    <property type="entry name" value="ASPARAGINE SYNTHETASE [GLUTAMINE-HYDROLYZING]"/>
    <property type="match status" value="1"/>
</dbReference>
<keyword evidence="5" id="KW-1185">Reference proteome</keyword>
<evidence type="ECO:0000259" key="3">
    <source>
        <dbReference type="Pfam" id="PF00733"/>
    </source>
</evidence>
<reference evidence="4 5" key="2">
    <citation type="journal article" date="2011" name="Stand. Genomic Sci.">
        <title>Complete genome sequence of Ferroglobus placidus AEDII12DO.</title>
        <authorList>
            <person name="Anderson I."/>
            <person name="Risso C."/>
            <person name="Holmes D."/>
            <person name="Lucas S."/>
            <person name="Copeland A."/>
            <person name="Lapidus A."/>
            <person name="Cheng J.F."/>
            <person name="Bruce D."/>
            <person name="Goodwin L."/>
            <person name="Pitluck S."/>
            <person name="Saunders E."/>
            <person name="Brettin T."/>
            <person name="Detter J.C."/>
            <person name="Han C."/>
            <person name="Tapia R."/>
            <person name="Larimer F."/>
            <person name="Land M."/>
            <person name="Hauser L."/>
            <person name="Woyke T."/>
            <person name="Lovley D."/>
            <person name="Kyrpides N."/>
            <person name="Ivanova N."/>
        </authorList>
    </citation>
    <scope>NUCLEOTIDE SEQUENCE [LARGE SCALE GENOMIC DNA]</scope>
    <source>
        <strain evidence="5">DSM 10642 / AEDII12DO</strain>
    </source>
</reference>
<dbReference type="CDD" id="cd01991">
    <property type="entry name" value="Asn_synthase_B_C"/>
    <property type="match status" value="1"/>
</dbReference>
<keyword evidence="2" id="KW-0067">ATP-binding</keyword>
<dbReference type="GO" id="GO:0004066">
    <property type="term" value="F:asparagine synthase (glutamine-hydrolyzing) activity"/>
    <property type="evidence" value="ECO:0007669"/>
    <property type="project" value="InterPro"/>
</dbReference>
<dbReference type="STRING" id="589924.Ferp_2451"/>
<protein>
    <submittedName>
        <fullName evidence="4">Asparagine synthase</fullName>
    </submittedName>
</protein>
<keyword evidence="1" id="KW-0547">Nucleotide-binding</keyword>